<evidence type="ECO:0000313" key="1">
    <source>
        <dbReference type="EMBL" id="KAI3754751.1"/>
    </source>
</evidence>
<gene>
    <name evidence="1" type="ORF">L1987_54541</name>
</gene>
<protein>
    <submittedName>
        <fullName evidence="1">Uncharacterized protein</fullName>
    </submittedName>
</protein>
<organism evidence="1 2">
    <name type="scientific">Smallanthus sonchifolius</name>
    <dbReference type="NCBI Taxonomy" id="185202"/>
    <lineage>
        <taxon>Eukaryota</taxon>
        <taxon>Viridiplantae</taxon>
        <taxon>Streptophyta</taxon>
        <taxon>Embryophyta</taxon>
        <taxon>Tracheophyta</taxon>
        <taxon>Spermatophyta</taxon>
        <taxon>Magnoliopsida</taxon>
        <taxon>eudicotyledons</taxon>
        <taxon>Gunneridae</taxon>
        <taxon>Pentapetalae</taxon>
        <taxon>asterids</taxon>
        <taxon>campanulids</taxon>
        <taxon>Asterales</taxon>
        <taxon>Asteraceae</taxon>
        <taxon>Asteroideae</taxon>
        <taxon>Heliantheae alliance</taxon>
        <taxon>Millerieae</taxon>
        <taxon>Smallanthus</taxon>
    </lineage>
</organism>
<dbReference type="EMBL" id="CM042035">
    <property type="protein sequence ID" value="KAI3754751.1"/>
    <property type="molecule type" value="Genomic_DNA"/>
</dbReference>
<dbReference type="Proteomes" id="UP001056120">
    <property type="component" value="Linkage Group LG18"/>
</dbReference>
<name>A0ACB9E8H2_9ASTR</name>
<evidence type="ECO:0000313" key="2">
    <source>
        <dbReference type="Proteomes" id="UP001056120"/>
    </source>
</evidence>
<reference evidence="1 2" key="2">
    <citation type="journal article" date="2022" name="Mol. Ecol. Resour.">
        <title>The genomes of chicory, endive, great burdock and yacon provide insights into Asteraceae paleo-polyploidization history and plant inulin production.</title>
        <authorList>
            <person name="Fan W."/>
            <person name="Wang S."/>
            <person name="Wang H."/>
            <person name="Wang A."/>
            <person name="Jiang F."/>
            <person name="Liu H."/>
            <person name="Zhao H."/>
            <person name="Xu D."/>
            <person name="Zhang Y."/>
        </authorList>
    </citation>
    <scope>NUCLEOTIDE SEQUENCE [LARGE SCALE GENOMIC DNA]</scope>
    <source>
        <strain evidence="2">cv. Yunnan</strain>
        <tissue evidence="1">Leaves</tissue>
    </source>
</reference>
<reference evidence="2" key="1">
    <citation type="journal article" date="2022" name="Mol. Ecol. Resour.">
        <title>The genomes of chicory, endive, great burdock and yacon provide insights into Asteraceae palaeo-polyploidization history and plant inulin production.</title>
        <authorList>
            <person name="Fan W."/>
            <person name="Wang S."/>
            <person name="Wang H."/>
            <person name="Wang A."/>
            <person name="Jiang F."/>
            <person name="Liu H."/>
            <person name="Zhao H."/>
            <person name="Xu D."/>
            <person name="Zhang Y."/>
        </authorList>
    </citation>
    <scope>NUCLEOTIDE SEQUENCE [LARGE SCALE GENOMIC DNA]</scope>
    <source>
        <strain evidence="2">cv. Yunnan</strain>
    </source>
</reference>
<proteinExistence type="predicted"/>
<accession>A0ACB9E8H2</accession>
<sequence length="421" mass="47084">MQRTNSIVQPPAFGNLITVLSIDGGGIRGLVPAIILEFLETELQKLDGEDARIADYFDIIAGTSTGGLITAMLTAPDENRRPLFAAKDIKNYYLQKCPKIFPQDCNMVTKVVKNVTGPLYDGKYLHESIRKKLKDIKLGDTLTNIAIPTFDIKRLQPIMFSSYEIEEKPYMNAKLSDICIATSAAPTCLPPHYFETNHKGETHEFNLVDGGVAANNPTLVAMGEIAKQLIRRNLDFPLPQSLEYRRYLVISIGTGECKMEGGKYTASEASKWGFFGWWYNANGSCPLLDILTQASTDMVDIHLSVIFKALNIETNYLRIQEDGLERTLSPLDRATKENLECLIEAGERLLTKKVSTVNLENGKFIPYRNETNAEALIEFAKKLSNEKNLRELKSPRLPKSNPSFFLDTKTIYGAPKKMSIA</sequence>
<comment type="caution">
    <text evidence="1">The sequence shown here is derived from an EMBL/GenBank/DDBJ whole genome shotgun (WGS) entry which is preliminary data.</text>
</comment>
<keyword evidence="2" id="KW-1185">Reference proteome</keyword>